<feature type="transmembrane region" description="Helical" evidence="1">
    <location>
        <begin position="31"/>
        <end position="54"/>
    </location>
</feature>
<organism evidence="2 3">
    <name type="scientific">Dryococelus australis</name>
    <dbReference type="NCBI Taxonomy" id="614101"/>
    <lineage>
        <taxon>Eukaryota</taxon>
        <taxon>Metazoa</taxon>
        <taxon>Ecdysozoa</taxon>
        <taxon>Arthropoda</taxon>
        <taxon>Hexapoda</taxon>
        <taxon>Insecta</taxon>
        <taxon>Pterygota</taxon>
        <taxon>Neoptera</taxon>
        <taxon>Polyneoptera</taxon>
        <taxon>Phasmatodea</taxon>
        <taxon>Verophasmatodea</taxon>
        <taxon>Anareolatae</taxon>
        <taxon>Phasmatidae</taxon>
        <taxon>Eurycanthinae</taxon>
        <taxon>Dryococelus</taxon>
    </lineage>
</organism>
<keyword evidence="1" id="KW-0812">Transmembrane</keyword>
<proteinExistence type="predicted"/>
<dbReference type="EMBL" id="JARBHB010000017">
    <property type="protein sequence ID" value="KAJ8866064.1"/>
    <property type="molecule type" value="Genomic_DNA"/>
</dbReference>
<name>A0ABQ9G0Q1_9NEOP</name>
<gene>
    <name evidence="2" type="ORF">PR048_033588</name>
</gene>
<accession>A0ABQ9G0Q1</accession>
<keyword evidence="3" id="KW-1185">Reference proteome</keyword>
<keyword evidence="1" id="KW-0472">Membrane</keyword>
<keyword evidence="1" id="KW-1133">Transmembrane helix</keyword>
<evidence type="ECO:0000313" key="2">
    <source>
        <dbReference type="EMBL" id="KAJ8866064.1"/>
    </source>
</evidence>
<evidence type="ECO:0000256" key="1">
    <source>
        <dbReference type="SAM" id="Phobius"/>
    </source>
</evidence>
<dbReference type="Proteomes" id="UP001159363">
    <property type="component" value="Chromosome 16"/>
</dbReference>
<comment type="caution">
    <text evidence="2">The sequence shown here is derived from an EMBL/GenBank/DDBJ whole genome shotgun (WGS) entry which is preliminary data.</text>
</comment>
<evidence type="ECO:0000313" key="3">
    <source>
        <dbReference type="Proteomes" id="UP001159363"/>
    </source>
</evidence>
<reference evidence="2 3" key="1">
    <citation type="submission" date="2023-02" db="EMBL/GenBank/DDBJ databases">
        <title>LHISI_Scaffold_Assembly.</title>
        <authorList>
            <person name="Stuart O.P."/>
            <person name="Cleave R."/>
            <person name="Magrath M.J.L."/>
            <person name="Mikheyev A.S."/>
        </authorList>
    </citation>
    <scope>NUCLEOTIDE SEQUENCE [LARGE SCALE GENOMIC DNA]</scope>
    <source>
        <strain evidence="2">Daus_M_001</strain>
        <tissue evidence="2">Leg muscle</tissue>
    </source>
</reference>
<protein>
    <submittedName>
        <fullName evidence="2">Uncharacterized protein</fullName>
    </submittedName>
</protein>
<sequence length="65" mass="7493">MKPISYYLVSACLVPPHPWIDLMLTSKPKLILMYGKTIVQGTSFHNLIFLSYILRSPKFKPKIIT</sequence>